<feature type="region of interest" description="Disordered" evidence="6">
    <location>
        <begin position="506"/>
        <end position="549"/>
    </location>
</feature>
<keyword evidence="7" id="KW-1133">Transmembrane helix</keyword>
<name>A0ABQ6M5G5_9STRA</name>
<dbReference type="PANTHER" id="PTHR24286:SF228">
    <property type="entry name" value="C-22 STEROL DESATURASE ERG5"/>
    <property type="match status" value="1"/>
</dbReference>
<evidence type="ECO:0000256" key="5">
    <source>
        <dbReference type="ARBA" id="ARBA00023004"/>
    </source>
</evidence>
<keyword evidence="4" id="KW-0560">Oxidoreductase</keyword>
<dbReference type="Pfam" id="PF01465">
    <property type="entry name" value="GRIP"/>
    <property type="match status" value="1"/>
</dbReference>
<dbReference type="InterPro" id="IPR001128">
    <property type="entry name" value="Cyt_P450"/>
</dbReference>
<dbReference type="EMBL" id="BRYB01002456">
    <property type="protein sequence ID" value="GMI19853.1"/>
    <property type="molecule type" value="Genomic_DNA"/>
</dbReference>
<evidence type="ECO:0000313" key="10">
    <source>
        <dbReference type="Proteomes" id="UP001165060"/>
    </source>
</evidence>
<evidence type="ECO:0000256" key="3">
    <source>
        <dbReference type="ARBA" id="ARBA00022723"/>
    </source>
</evidence>
<dbReference type="SUPFAM" id="SSF48264">
    <property type="entry name" value="Cytochrome P450"/>
    <property type="match status" value="1"/>
</dbReference>
<dbReference type="InterPro" id="IPR000237">
    <property type="entry name" value="GRIP_dom"/>
</dbReference>
<dbReference type="Pfam" id="PF00067">
    <property type="entry name" value="p450"/>
    <property type="match status" value="1"/>
</dbReference>
<dbReference type="Proteomes" id="UP001165060">
    <property type="component" value="Unassembled WGS sequence"/>
</dbReference>
<evidence type="ECO:0000256" key="1">
    <source>
        <dbReference type="ARBA" id="ARBA00001971"/>
    </source>
</evidence>
<feature type="domain" description="GRIP" evidence="8">
    <location>
        <begin position="422"/>
        <end position="473"/>
    </location>
</feature>
<keyword evidence="7" id="KW-0812">Transmembrane</keyword>
<keyword evidence="7" id="KW-0472">Membrane</keyword>
<reference evidence="9 10" key="1">
    <citation type="journal article" date="2023" name="Commun. Biol.">
        <title>Genome analysis of Parmales, the sister group of diatoms, reveals the evolutionary specialization of diatoms from phago-mixotrophs to photoautotrophs.</title>
        <authorList>
            <person name="Ban H."/>
            <person name="Sato S."/>
            <person name="Yoshikawa S."/>
            <person name="Yamada K."/>
            <person name="Nakamura Y."/>
            <person name="Ichinomiya M."/>
            <person name="Sato N."/>
            <person name="Blanc-Mathieu R."/>
            <person name="Endo H."/>
            <person name="Kuwata A."/>
            <person name="Ogata H."/>
        </authorList>
    </citation>
    <scope>NUCLEOTIDE SEQUENCE [LARGE SCALE GENOMIC DNA]</scope>
</reference>
<dbReference type="InterPro" id="IPR036396">
    <property type="entry name" value="Cyt_P450_sf"/>
</dbReference>
<keyword evidence="3" id="KW-0479">Metal-binding</keyword>
<keyword evidence="5" id="KW-0408">Iron</keyword>
<gene>
    <name evidence="9" type="ORF">TeGR_g7284</name>
</gene>
<evidence type="ECO:0000256" key="7">
    <source>
        <dbReference type="SAM" id="Phobius"/>
    </source>
</evidence>
<dbReference type="PROSITE" id="PS50913">
    <property type="entry name" value="GRIP"/>
    <property type="match status" value="1"/>
</dbReference>
<feature type="transmembrane region" description="Helical" evidence="7">
    <location>
        <begin position="33"/>
        <end position="56"/>
    </location>
</feature>
<organism evidence="9 10">
    <name type="scientific">Tetraparma gracilis</name>
    <dbReference type="NCBI Taxonomy" id="2962635"/>
    <lineage>
        <taxon>Eukaryota</taxon>
        <taxon>Sar</taxon>
        <taxon>Stramenopiles</taxon>
        <taxon>Ochrophyta</taxon>
        <taxon>Bolidophyceae</taxon>
        <taxon>Parmales</taxon>
        <taxon>Triparmaceae</taxon>
        <taxon>Tetraparma</taxon>
    </lineage>
</organism>
<comment type="caution">
    <text evidence="9">The sequence shown here is derived from an EMBL/GenBank/DDBJ whole genome shotgun (WGS) entry which is preliminary data.</text>
</comment>
<dbReference type="PANTHER" id="PTHR24286">
    <property type="entry name" value="CYTOCHROME P450 26"/>
    <property type="match status" value="1"/>
</dbReference>
<evidence type="ECO:0000256" key="4">
    <source>
        <dbReference type="ARBA" id="ARBA00023002"/>
    </source>
</evidence>
<dbReference type="SMART" id="SM00755">
    <property type="entry name" value="Grip"/>
    <property type="match status" value="1"/>
</dbReference>
<dbReference type="Gene3D" id="1.10.630.10">
    <property type="entry name" value="Cytochrome P450"/>
    <property type="match status" value="1"/>
</dbReference>
<evidence type="ECO:0000313" key="9">
    <source>
        <dbReference type="EMBL" id="GMI19853.1"/>
    </source>
</evidence>
<sequence length="603" mass="65040">MHLPASKKLPPALPPPALCGPANLSLLANSASLLFLLCLRLLLPRASALLGAVYAADFCRYLWVARKIPVSVGYLPPLVSLVYVVMYPVHFWNDHFRAAPCGVSANYMGGVLMLFVTDSETSRKIFQDNENFGLYSHPNALWLFDPDNLIYLETSMHKRFRALLTSGLFSSEALAKYAKLQEKVVRMSLDDSSPHSIFEFGEEVDVRILCRVMGAIASQESFLGPYITSDSQSKHIEEDILLFTQGFLCFPIPWQWTGSGLSKAIAAQQRLAVTLTGMVTTCRAYIVAGGEPRCVLDYFVRSIWLRETEENSTGQVADYEIAIGMIDMLFAAQDATASALSFAVDVLYSTTPGREMVDKIRSFDEEEDKDARDASINNEIQVRDEAVQRMITTLIGKDGMVADLEMKYEAIQAQMDEYTRTQRRSGVNIDYLKGIIVQFLSKPVGSSERAALLPVFATLLQFGPEDYAAIEAGYSDQSTLGGLLGGLFGGGASSGVKVIGENRNAAGRAAPPPAAQAAAGRAWGGETGTGNVSPKPAARAESAEQKEGEAGEFVGAAAAKAATMTASAVSSGPTVGEIKVAGITKAAAAPQESARKKRTSMQF</sequence>
<evidence type="ECO:0000256" key="6">
    <source>
        <dbReference type="SAM" id="MobiDB-lite"/>
    </source>
</evidence>
<keyword evidence="10" id="KW-1185">Reference proteome</keyword>
<feature type="transmembrane region" description="Helical" evidence="7">
    <location>
        <begin position="68"/>
        <end position="89"/>
    </location>
</feature>
<evidence type="ECO:0000259" key="8">
    <source>
        <dbReference type="PROSITE" id="PS50913"/>
    </source>
</evidence>
<accession>A0ABQ6M5G5</accession>
<comment type="similarity">
    <text evidence="2">Belongs to the cytochrome P450 family.</text>
</comment>
<protein>
    <recommendedName>
        <fullName evidence="8">GRIP domain-containing protein</fullName>
    </recommendedName>
</protein>
<feature type="compositionally biased region" description="Low complexity" evidence="6">
    <location>
        <begin position="506"/>
        <end position="521"/>
    </location>
</feature>
<comment type="cofactor">
    <cofactor evidence="1">
        <name>heme</name>
        <dbReference type="ChEBI" id="CHEBI:30413"/>
    </cofactor>
</comment>
<proteinExistence type="inferred from homology"/>
<evidence type="ECO:0000256" key="2">
    <source>
        <dbReference type="ARBA" id="ARBA00010617"/>
    </source>
</evidence>